<evidence type="ECO:0000313" key="2">
    <source>
        <dbReference type="Proteomes" id="UP000610760"/>
    </source>
</evidence>
<gene>
    <name evidence="1" type="ORF">H8710_08305</name>
</gene>
<name>A0A926E6H4_9FIRM</name>
<dbReference type="Pfam" id="PF02585">
    <property type="entry name" value="PIG-L"/>
    <property type="match status" value="1"/>
</dbReference>
<dbReference type="Gene3D" id="3.40.50.10320">
    <property type="entry name" value="LmbE-like"/>
    <property type="match status" value="1"/>
</dbReference>
<proteinExistence type="predicted"/>
<organism evidence="1 2">
    <name type="scientific">Fumia xinanensis</name>
    <dbReference type="NCBI Taxonomy" id="2763659"/>
    <lineage>
        <taxon>Bacteria</taxon>
        <taxon>Bacillati</taxon>
        <taxon>Bacillota</taxon>
        <taxon>Clostridia</taxon>
        <taxon>Eubacteriales</taxon>
        <taxon>Oscillospiraceae</taxon>
        <taxon>Fumia</taxon>
    </lineage>
</organism>
<comment type="caution">
    <text evidence="1">The sequence shown here is derived from an EMBL/GenBank/DDBJ whole genome shotgun (WGS) entry which is preliminary data.</text>
</comment>
<dbReference type="Proteomes" id="UP000610760">
    <property type="component" value="Unassembled WGS sequence"/>
</dbReference>
<sequence>MSYLVVVAHPDDEVLGAGATMYKLAQAGKEVNVCIMSGQAQARAFRPSDSELQSDTEHCMKMLGVYKVYTGDFPNIKLNTVPHLELVQFIEKAMIDCKATVVFTHHPADLNNDHLHTSLACQAAVRLFQRRTDIEPLEELLFMEVPSATEWSFNNAMNKFQPNTFIEVGKEAVDKKVEALSQYRGVMRDYPHPRSIEAITGLAAYRGAQSGCNYAEAFECVFRRVVLGE</sequence>
<accession>A0A926E6H4</accession>
<evidence type="ECO:0000313" key="1">
    <source>
        <dbReference type="EMBL" id="MBC8560066.1"/>
    </source>
</evidence>
<dbReference type="PANTHER" id="PTHR12993">
    <property type="entry name" value="N-ACETYLGLUCOSAMINYL-PHOSPHATIDYLINOSITOL DE-N-ACETYLASE-RELATED"/>
    <property type="match status" value="1"/>
</dbReference>
<dbReference type="PANTHER" id="PTHR12993:SF30">
    <property type="entry name" value="N-ACETYL-ALPHA-D-GLUCOSAMINYL L-MALATE DEACETYLASE 1"/>
    <property type="match status" value="1"/>
</dbReference>
<reference evidence="1" key="1">
    <citation type="submission" date="2020-08" db="EMBL/GenBank/DDBJ databases">
        <title>Genome public.</title>
        <authorList>
            <person name="Liu C."/>
            <person name="Sun Q."/>
        </authorList>
    </citation>
    <scope>NUCLEOTIDE SEQUENCE</scope>
    <source>
        <strain evidence="1">NSJ-33</strain>
    </source>
</reference>
<dbReference type="InterPro" id="IPR003737">
    <property type="entry name" value="GlcNAc_PI_deacetylase-related"/>
</dbReference>
<dbReference type="AlphaFoldDB" id="A0A926E6H4"/>
<dbReference type="EMBL" id="JACRSV010000002">
    <property type="protein sequence ID" value="MBC8560066.1"/>
    <property type="molecule type" value="Genomic_DNA"/>
</dbReference>
<dbReference type="InterPro" id="IPR024078">
    <property type="entry name" value="LmbE-like_dom_sf"/>
</dbReference>
<dbReference type="SUPFAM" id="SSF102588">
    <property type="entry name" value="LmbE-like"/>
    <property type="match status" value="1"/>
</dbReference>
<dbReference type="RefSeq" id="WP_249295025.1">
    <property type="nucleotide sequence ID" value="NZ_JACRSV010000002.1"/>
</dbReference>
<dbReference type="GO" id="GO:0016811">
    <property type="term" value="F:hydrolase activity, acting on carbon-nitrogen (but not peptide) bonds, in linear amides"/>
    <property type="evidence" value="ECO:0007669"/>
    <property type="project" value="TreeGrafter"/>
</dbReference>
<keyword evidence="2" id="KW-1185">Reference proteome</keyword>
<protein>
    <submittedName>
        <fullName evidence="1">PIG-L family deacetylase</fullName>
    </submittedName>
</protein>